<dbReference type="AlphaFoldDB" id="A0A7S1L381"/>
<name>A0A7S1L381_ALECA</name>
<organism evidence="2">
    <name type="scientific">Alexandrium catenella</name>
    <name type="common">Red tide dinoflagellate</name>
    <name type="synonym">Gonyaulax catenella</name>
    <dbReference type="NCBI Taxonomy" id="2925"/>
    <lineage>
        <taxon>Eukaryota</taxon>
        <taxon>Sar</taxon>
        <taxon>Alveolata</taxon>
        <taxon>Dinophyceae</taxon>
        <taxon>Gonyaulacales</taxon>
        <taxon>Pyrocystaceae</taxon>
        <taxon>Alexandrium</taxon>
    </lineage>
</organism>
<protein>
    <submittedName>
        <fullName evidence="2">Uncharacterized protein</fullName>
    </submittedName>
</protein>
<feature type="region of interest" description="Disordered" evidence="1">
    <location>
        <begin position="168"/>
        <end position="194"/>
    </location>
</feature>
<feature type="region of interest" description="Disordered" evidence="1">
    <location>
        <begin position="1"/>
        <end position="150"/>
    </location>
</feature>
<feature type="compositionally biased region" description="Low complexity" evidence="1">
    <location>
        <begin position="70"/>
        <end position="79"/>
    </location>
</feature>
<feature type="compositionally biased region" description="Low complexity" evidence="1">
    <location>
        <begin position="132"/>
        <end position="142"/>
    </location>
</feature>
<proteinExistence type="predicted"/>
<dbReference type="EMBL" id="HBGE01006100">
    <property type="protein sequence ID" value="CAD9093141.1"/>
    <property type="molecule type" value="Transcribed_RNA"/>
</dbReference>
<accession>A0A7S1L381</accession>
<reference evidence="2" key="1">
    <citation type="submission" date="2021-01" db="EMBL/GenBank/DDBJ databases">
        <authorList>
            <person name="Corre E."/>
            <person name="Pelletier E."/>
            <person name="Niang G."/>
            <person name="Scheremetjew M."/>
            <person name="Finn R."/>
            <person name="Kale V."/>
            <person name="Holt S."/>
            <person name="Cochrane G."/>
            <person name="Meng A."/>
            <person name="Brown T."/>
            <person name="Cohen L."/>
        </authorList>
    </citation>
    <scope>NUCLEOTIDE SEQUENCE</scope>
    <source>
        <strain evidence="2">OF101</strain>
    </source>
</reference>
<feature type="compositionally biased region" description="Basic and acidic residues" evidence="1">
    <location>
        <begin position="34"/>
        <end position="47"/>
    </location>
</feature>
<evidence type="ECO:0000256" key="1">
    <source>
        <dbReference type="SAM" id="MobiDB-lite"/>
    </source>
</evidence>
<gene>
    <name evidence="2" type="ORF">ACAT0790_LOCUS3784</name>
</gene>
<sequence length="344" mass="37058">MDPPGSFATKEPALTEPFPPPPGLQVLSFPIGGEGKHADLRSERNTEEFMDSFRAGSPGPKTVKPSSFESTATTSASTALPDEGDLPQFHFPTKIQQPSDFGRHDDEPEPEIMWSLGAKASQSPRSPARATSPVAASASGAVPPGPPVLDEWQSLTQESVKRTFIQFDENEDSDERKIQSFPGAVPASKSPTGPTALPRLPPVEEAPEQYSFTVPYGKLNSTDKSIVSKPFDVVMQGETVRFLVQITASKIEDKKGGHNFKKAKGHGKLEVNCKKTLSSGVPTQIFFVVGSQTKGPVTHNFSESSLCGLRKEEEEWDFLSAVDQATSTVTICVKMPGCRVISVA</sequence>
<evidence type="ECO:0000313" key="2">
    <source>
        <dbReference type="EMBL" id="CAD9093141.1"/>
    </source>
</evidence>